<accession>A0ABU8MWU7</accession>
<organism evidence="1 2">
    <name type="scientific">Actinomycetospora aurantiaca</name>
    <dbReference type="NCBI Taxonomy" id="3129233"/>
    <lineage>
        <taxon>Bacteria</taxon>
        <taxon>Bacillati</taxon>
        <taxon>Actinomycetota</taxon>
        <taxon>Actinomycetes</taxon>
        <taxon>Pseudonocardiales</taxon>
        <taxon>Pseudonocardiaceae</taxon>
        <taxon>Actinomycetospora</taxon>
    </lineage>
</organism>
<protein>
    <submittedName>
        <fullName evidence="1">Uncharacterized protein</fullName>
    </submittedName>
</protein>
<dbReference type="RefSeq" id="WP_337698363.1">
    <property type="nucleotide sequence ID" value="NZ_JBBEGN010000028.1"/>
</dbReference>
<name>A0ABU8MWU7_9PSEU</name>
<evidence type="ECO:0000313" key="2">
    <source>
        <dbReference type="Proteomes" id="UP001385809"/>
    </source>
</evidence>
<sequence length="92" mass="10209">MSVRISWSPAGRASCEVFTDQTPILDVTEPDRGRTFVIMPRRMSEVTADELEAARSLLIALTVFVRDCELNWSPMPTPAAKDDRVTTAGVVR</sequence>
<comment type="caution">
    <text evidence="1">The sequence shown here is derived from an EMBL/GenBank/DDBJ whole genome shotgun (WGS) entry which is preliminary data.</text>
</comment>
<proteinExistence type="predicted"/>
<dbReference type="Proteomes" id="UP001385809">
    <property type="component" value="Unassembled WGS sequence"/>
</dbReference>
<dbReference type="EMBL" id="JBBEGN010000028">
    <property type="protein sequence ID" value="MEJ2871788.1"/>
    <property type="molecule type" value="Genomic_DNA"/>
</dbReference>
<keyword evidence="2" id="KW-1185">Reference proteome</keyword>
<evidence type="ECO:0000313" key="1">
    <source>
        <dbReference type="EMBL" id="MEJ2871788.1"/>
    </source>
</evidence>
<gene>
    <name evidence="1" type="ORF">WCD74_28800</name>
</gene>
<reference evidence="1 2" key="1">
    <citation type="submission" date="2024-03" db="EMBL/GenBank/DDBJ databases">
        <title>Actinomycetospora sp. OC33-EN08, a novel actinomycete isolated from wild orchid (Aerides multiflora).</title>
        <authorList>
            <person name="Suriyachadkun C."/>
        </authorList>
    </citation>
    <scope>NUCLEOTIDE SEQUENCE [LARGE SCALE GENOMIC DNA]</scope>
    <source>
        <strain evidence="1 2">OC33-EN08</strain>
    </source>
</reference>